<dbReference type="InterPro" id="IPR050993">
    <property type="entry name" value="Isochorismatase_domain"/>
</dbReference>
<dbReference type="GO" id="GO:0016787">
    <property type="term" value="F:hydrolase activity"/>
    <property type="evidence" value="ECO:0007669"/>
    <property type="project" value="UniProtKB-KW"/>
</dbReference>
<feature type="domain" description="Isochorismatase-like" evidence="1">
    <location>
        <begin position="10"/>
        <end position="157"/>
    </location>
</feature>
<dbReference type="Gene3D" id="3.40.50.850">
    <property type="entry name" value="Isochorismatase-like"/>
    <property type="match status" value="1"/>
</dbReference>
<dbReference type="SUPFAM" id="SSF52499">
    <property type="entry name" value="Isochorismatase-like hydrolases"/>
    <property type="match status" value="1"/>
</dbReference>
<keyword evidence="2" id="KW-0378">Hydrolase</keyword>
<proteinExistence type="predicted"/>
<reference evidence="2" key="1">
    <citation type="submission" date="2018-07" db="EMBL/GenBank/DDBJ databases">
        <authorList>
            <person name="Quirk P.G."/>
            <person name="Krulwich T.A."/>
        </authorList>
    </citation>
    <scope>NUCLEOTIDE SEQUENCE</scope>
</reference>
<name>A0A380TF31_9ZZZZ</name>
<gene>
    <name evidence="2" type="ORF">DF3PB_3720002</name>
</gene>
<dbReference type="EMBL" id="UIDG01000304">
    <property type="protein sequence ID" value="SUS07072.1"/>
    <property type="molecule type" value="Genomic_DNA"/>
</dbReference>
<protein>
    <submittedName>
        <fullName evidence="2">Hydrolase</fullName>
    </submittedName>
</protein>
<dbReference type="InterPro" id="IPR000868">
    <property type="entry name" value="Isochorismatase-like_dom"/>
</dbReference>
<evidence type="ECO:0000313" key="2">
    <source>
        <dbReference type="EMBL" id="SUS07072.1"/>
    </source>
</evidence>
<dbReference type="CDD" id="cd01012">
    <property type="entry name" value="YcaC_related"/>
    <property type="match status" value="1"/>
</dbReference>
<evidence type="ECO:0000259" key="1">
    <source>
        <dbReference type="Pfam" id="PF00857"/>
    </source>
</evidence>
<dbReference type="AlphaFoldDB" id="A0A380TF31"/>
<dbReference type="Pfam" id="PF00857">
    <property type="entry name" value="Isochorismatase"/>
    <property type="match status" value="1"/>
</dbReference>
<dbReference type="PANTHER" id="PTHR14119:SF3">
    <property type="entry name" value="ISOCHORISMATASE DOMAIN-CONTAINING PROTEIN 2"/>
    <property type="match status" value="1"/>
</dbReference>
<organism evidence="2">
    <name type="scientific">metagenome</name>
    <dbReference type="NCBI Taxonomy" id="256318"/>
    <lineage>
        <taxon>unclassified sequences</taxon>
        <taxon>metagenomes</taxon>
    </lineage>
</organism>
<dbReference type="InterPro" id="IPR036380">
    <property type="entry name" value="Isochorismatase-like_sf"/>
</dbReference>
<dbReference type="PANTHER" id="PTHR14119">
    <property type="entry name" value="HYDROLASE"/>
    <property type="match status" value="1"/>
</dbReference>
<accession>A0A380TF31</accession>
<sequence length="180" mass="19375">MLIDPDTSSLLIVDIQARLLPKMSAAEAVVANASVLLKAAARLDVPVLVSEQYRKGLGPTVAELEPLLPAGSVIEKMAFSCMAERDFAARFRALGRAQAVIAGIEAHVCVLQTAEQLLEDGVRVFVVADATSSRVPLSHKHAMQRLRTAGAVIVTTEMVAFEWLRRAGTPEFKEVSALIK</sequence>